<keyword evidence="1" id="KW-1133">Transmembrane helix</keyword>
<sequence>MKKELKNILELNIALIIIAGAAPLGNYISLPPEIGIWSRCFFAFITLAIYVKIKGVSLIYNYKKDTGSFIFCAILQGGHWITYFYALQLAGAGLGVISLFTFPIFTTLLEPFILKTKFNPKHLLLALVVLLGLYVLTPEFNFGNQTSLGIFFGIISAVFFATRNILMKKHVATYDASMLMFYQNGWVALLLSPLLFLLDFKVTHYTNLLPYLIFLGAFTTAIGHTYYVKTFKYFSATTASLLSCIQPVYVVILAYLFLNEQPTISTLIGGSIIVSAVILESLISKKVKSS</sequence>
<feature type="transmembrane region" description="Helical" evidence="1">
    <location>
        <begin position="36"/>
        <end position="53"/>
    </location>
</feature>
<feature type="transmembrane region" description="Helical" evidence="1">
    <location>
        <begin position="239"/>
        <end position="258"/>
    </location>
</feature>
<evidence type="ECO:0000256" key="1">
    <source>
        <dbReference type="SAM" id="Phobius"/>
    </source>
</evidence>
<dbReference type="InterPro" id="IPR037185">
    <property type="entry name" value="EmrE-like"/>
</dbReference>
<dbReference type="PANTHER" id="PTHR22911:SF79">
    <property type="entry name" value="MOBA-LIKE NTP TRANSFERASE DOMAIN-CONTAINING PROTEIN"/>
    <property type="match status" value="1"/>
</dbReference>
<proteinExistence type="predicted"/>
<keyword evidence="4" id="KW-1185">Reference proteome</keyword>
<feature type="transmembrane region" description="Helical" evidence="1">
    <location>
        <begin position="208"/>
        <end position="227"/>
    </location>
</feature>
<feature type="transmembrane region" description="Helical" evidence="1">
    <location>
        <begin position="65"/>
        <end position="86"/>
    </location>
</feature>
<dbReference type="InterPro" id="IPR000620">
    <property type="entry name" value="EamA_dom"/>
</dbReference>
<feature type="transmembrane region" description="Helical" evidence="1">
    <location>
        <begin position="148"/>
        <end position="166"/>
    </location>
</feature>
<dbReference type="SUPFAM" id="SSF103481">
    <property type="entry name" value="Multidrug resistance efflux transporter EmrE"/>
    <property type="match status" value="2"/>
</dbReference>
<feature type="domain" description="EamA" evidence="2">
    <location>
        <begin position="148"/>
        <end position="279"/>
    </location>
</feature>
<reference evidence="3 4" key="1">
    <citation type="submission" date="2020-03" db="EMBL/GenBank/DDBJ databases">
        <title>Genomic Encyclopedia of Type Strains, Phase IV (KMG-IV): sequencing the most valuable type-strain genomes for metagenomic binning, comparative biology and taxonomic classification.</title>
        <authorList>
            <person name="Goeker M."/>
        </authorList>
    </citation>
    <scope>NUCLEOTIDE SEQUENCE [LARGE SCALE GENOMIC DNA]</scope>
    <source>
        <strain evidence="3 4">DSM 101599</strain>
    </source>
</reference>
<feature type="transmembrane region" description="Helical" evidence="1">
    <location>
        <begin position="92"/>
        <end position="114"/>
    </location>
</feature>
<feature type="transmembrane region" description="Helical" evidence="1">
    <location>
        <begin position="123"/>
        <end position="142"/>
    </location>
</feature>
<comment type="caution">
    <text evidence="3">The sequence shown here is derived from an EMBL/GenBank/DDBJ whole genome shotgun (WGS) entry which is preliminary data.</text>
</comment>
<evidence type="ECO:0000313" key="4">
    <source>
        <dbReference type="Proteomes" id="UP000745859"/>
    </source>
</evidence>
<feature type="domain" description="EamA" evidence="2">
    <location>
        <begin position="13"/>
        <end position="136"/>
    </location>
</feature>
<feature type="transmembrane region" description="Helical" evidence="1">
    <location>
        <begin position="264"/>
        <end position="283"/>
    </location>
</feature>
<gene>
    <name evidence="3" type="ORF">FHR24_000506</name>
</gene>
<protein>
    <submittedName>
        <fullName evidence="3">Drug/metabolite transporter (DMT)-like permease</fullName>
    </submittedName>
</protein>
<dbReference type="RefSeq" id="WP_167183407.1">
    <property type="nucleotide sequence ID" value="NZ_JAASQL010000001.1"/>
</dbReference>
<organism evidence="3 4">
    <name type="scientific">Wenyingzhuangia heitensis</name>
    <dbReference type="NCBI Taxonomy" id="1487859"/>
    <lineage>
        <taxon>Bacteria</taxon>
        <taxon>Pseudomonadati</taxon>
        <taxon>Bacteroidota</taxon>
        <taxon>Flavobacteriia</taxon>
        <taxon>Flavobacteriales</taxon>
        <taxon>Flavobacteriaceae</taxon>
        <taxon>Wenyingzhuangia</taxon>
    </lineage>
</organism>
<name>A0ABX0U5I6_9FLAO</name>
<dbReference type="EMBL" id="JAASQL010000001">
    <property type="protein sequence ID" value="NIJ44067.1"/>
    <property type="molecule type" value="Genomic_DNA"/>
</dbReference>
<dbReference type="PANTHER" id="PTHR22911">
    <property type="entry name" value="ACYL-MALONYL CONDENSING ENZYME-RELATED"/>
    <property type="match status" value="1"/>
</dbReference>
<feature type="transmembrane region" description="Helical" evidence="1">
    <location>
        <begin position="12"/>
        <end position="30"/>
    </location>
</feature>
<evidence type="ECO:0000313" key="3">
    <source>
        <dbReference type="EMBL" id="NIJ44067.1"/>
    </source>
</evidence>
<keyword evidence="1" id="KW-0472">Membrane</keyword>
<feature type="transmembrane region" description="Helical" evidence="1">
    <location>
        <begin position="178"/>
        <end position="196"/>
    </location>
</feature>
<evidence type="ECO:0000259" key="2">
    <source>
        <dbReference type="Pfam" id="PF00892"/>
    </source>
</evidence>
<accession>A0ABX0U5I6</accession>
<dbReference type="Pfam" id="PF00892">
    <property type="entry name" value="EamA"/>
    <property type="match status" value="2"/>
</dbReference>
<keyword evidence="1" id="KW-0812">Transmembrane</keyword>
<dbReference type="Proteomes" id="UP000745859">
    <property type="component" value="Unassembled WGS sequence"/>
</dbReference>